<dbReference type="GO" id="GO:0016020">
    <property type="term" value="C:membrane"/>
    <property type="evidence" value="ECO:0007669"/>
    <property type="project" value="UniProtKB-SubCell"/>
</dbReference>
<evidence type="ECO:0000259" key="7">
    <source>
        <dbReference type="Pfam" id="PF00662"/>
    </source>
</evidence>
<feature type="transmembrane region" description="Helical" evidence="5">
    <location>
        <begin position="646"/>
        <end position="665"/>
    </location>
</feature>
<feature type="transmembrane region" description="Helical" evidence="5">
    <location>
        <begin position="459"/>
        <end position="479"/>
    </location>
</feature>
<dbReference type="PANTHER" id="PTHR42829:SF2">
    <property type="entry name" value="NADH-UBIQUINONE OXIDOREDUCTASE CHAIN 5"/>
    <property type="match status" value="1"/>
</dbReference>
<feature type="transmembrane region" description="Helical" evidence="5">
    <location>
        <begin position="237"/>
        <end position="259"/>
    </location>
</feature>
<feature type="transmembrane region" description="Helical" evidence="5">
    <location>
        <begin position="168"/>
        <end position="186"/>
    </location>
</feature>
<dbReference type="PRINTS" id="PR01434">
    <property type="entry name" value="NADHDHGNASE5"/>
</dbReference>
<feature type="transmembrane region" description="Helical" evidence="5">
    <location>
        <begin position="371"/>
        <end position="393"/>
    </location>
</feature>
<evidence type="ECO:0000313" key="8">
    <source>
        <dbReference type="EMBL" id="SVA66822.1"/>
    </source>
</evidence>
<feature type="transmembrane region" description="Helical" evidence="5">
    <location>
        <begin position="20"/>
        <end position="42"/>
    </location>
</feature>
<dbReference type="PRINTS" id="PR01435">
    <property type="entry name" value="NPOXDRDTASE5"/>
</dbReference>
<evidence type="ECO:0000259" key="6">
    <source>
        <dbReference type="Pfam" id="PF00361"/>
    </source>
</evidence>
<dbReference type="AlphaFoldDB" id="A0A381XQQ1"/>
<feature type="domain" description="NADH:quinone oxidoreductase/Mrp antiporter transmembrane" evidence="6">
    <location>
        <begin position="122"/>
        <end position="407"/>
    </location>
</feature>
<dbReference type="InterPro" id="IPR018393">
    <property type="entry name" value="NADHpl_OxRdtase_5_subgr"/>
</dbReference>
<evidence type="ECO:0000256" key="5">
    <source>
        <dbReference type="SAM" id="Phobius"/>
    </source>
</evidence>
<dbReference type="InterPro" id="IPR001516">
    <property type="entry name" value="Proton_antipo_N"/>
</dbReference>
<feature type="transmembrane region" description="Helical" evidence="5">
    <location>
        <begin position="293"/>
        <end position="319"/>
    </location>
</feature>
<dbReference type="Pfam" id="PF00662">
    <property type="entry name" value="Proton_antipo_N"/>
    <property type="match status" value="1"/>
</dbReference>
<dbReference type="NCBIfam" id="NF005141">
    <property type="entry name" value="PRK06590.1"/>
    <property type="match status" value="1"/>
</dbReference>
<proteinExistence type="predicted"/>
<keyword evidence="2 5" id="KW-0812">Transmembrane</keyword>
<keyword evidence="3 5" id="KW-1133">Transmembrane helix</keyword>
<evidence type="ECO:0000256" key="1">
    <source>
        <dbReference type="ARBA" id="ARBA00004141"/>
    </source>
</evidence>
<evidence type="ECO:0000256" key="4">
    <source>
        <dbReference type="ARBA" id="ARBA00023136"/>
    </source>
</evidence>
<dbReference type="GO" id="GO:0008137">
    <property type="term" value="F:NADH dehydrogenase (ubiquinone) activity"/>
    <property type="evidence" value="ECO:0007669"/>
    <property type="project" value="InterPro"/>
</dbReference>
<feature type="transmembrane region" description="Helical" evidence="5">
    <location>
        <begin position="413"/>
        <end position="438"/>
    </location>
</feature>
<evidence type="ECO:0000256" key="3">
    <source>
        <dbReference type="ARBA" id="ARBA00022989"/>
    </source>
</evidence>
<dbReference type="InterPro" id="IPR003945">
    <property type="entry name" value="NU5C-like"/>
</dbReference>
<evidence type="ECO:0008006" key="9">
    <source>
        <dbReference type="Google" id="ProtNLM"/>
    </source>
</evidence>
<keyword evidence="4 5" id="KW-0472">Membrane</keyword>
<accession>A0A381XQQ1</accession>
<evidence type="ECO:0000256" key="2">
    <source>
        <dbReference type="ARBA" id="ARBA00022692"/>
    </source>
</evidence>
<feature type="transmembrane region" description="Helical" evidence="5">
    <location>
        <begin position="62"/>
        <end position="84"/>
    </location>
</feature>
<dbReference type="Pfam" id="PF00361">
    <property type="entry name" value="Proton_antipo_M"/>
    <property type="match status" value="1"/>
</dbReference>
<dbReference type="InterPro" id="IPR001750">
    <property type="entry name" value="ND/Mrp_TM"/>
</dbReference>
<feature type="transmembrane region" description="Helical" evidence="5">
    <location>
        <begin position="517"/>
        <end position="539"/>
    </location>
</feature>
<name>A0A381XQQ1_9ZZZZ</name>
<dbReference type="GO" id="GO:0015990">
    <property type="term" value="P:electron transport coupled proton transport"/>
    <property type="evidence" value="ECO:0007669"/>
    <property type="project" value="TreeGrafter"/>
</dbReference>
<feature type="domain" description="NADH-Ubiquinone oxidoreductase (complex I) chain 5 N-terminal" evidence="7">
    <location>
        <begin position="56"/>
        <end position="106"/>
    </location>
</feature>
<organism evidence="8">
    <name type="scientific">marine metagenome</name>
    <dbReference type="NCBI Taxonomy" id="408172"/>
    <lineage>
        <taxon>unclassified sequences</taxon>
        <taxon>metagenomes</taxon>
        <taxon>ecological metagenomes</taxon>
    </lineage>
</organism>
<dbReference type="Gene3D" id="1.20.5.2700">
    <property type="match status" value="1"/>
</dbReference>
<gene>
    <name evidence="8" type="ORF">METZ01_LOCUS119676</name>
</gene>
<comment type="subcellular location">
    <subcellularLocation>
        <location evidence="1">Membrane</location>
        <topology evidence="1">Multi-pass membrane protein</topology>
    </subcellularLocation>
</comment>
<feature type="transmembrane region" description="Helical" evidence="5">
    <location>
        <begin position="105"/>
        <end position="122"/>
    </location>
</feature>
<dbReference type="EMBL" id="UINC01015961">
    <property type="protein sequence ID" value="SVA66822.1"/>
    <property type="molecule type" value="Genomic_DNA"/>
</dbReference>
<feature type="transmembrane region" description="Helical" evidence="5">
    <location>
        <begin position="265"/>
        <end position="286"/>
    </location>
</feature>
<feature type="transmembrane region" description="Helical" evidence="5">
    <location>
        <begin position="198"/>
        <end position="216"/>
    </location>
</feature>
<reference evidence="8" key="1">
    <citation type="submission" date="2018-05" db="EMBL/GenBank/DDBJ databases">
        <authorList>
            <person name="Lanie J.A."/>
            <person name="Ng W.-L."/>
            <person name="Kazmierczak K.M."/>
            <person name="Andrzejewski T.M."/>
            <person name="Davidsen T.M."/>
            <person name="Wayne K.J."/>
            <person name="Tettelin H."/>
            <person name="Glass J.I."/>
            <person name="Rusch D."/>
            <person name="Podicherti R."/>
            <person name="Tsui H.-C.T."/>
            <person name="Winkler M.E."/>
        </authorList>
    </citation>
    <scope>NUCLEOTIDE SEQUENCE</scope>
</reference>
<sequence>MVAFVINIFIGKRLPRQGDWVSISAVGISLILSVAMFTGMLLDYNPNFKVEAFWEWIHLGAFNIDLGFLIDNITITMLLVVALVSTMSHLFSIKYMKGDPRYSRYYAYLSLFTFSMYGIVLANNLMLLYMSWELVGLSSFLLIGFWFEKDSAASAANKAFLTNRVGDIGFFIGIMIIFMTIGSVSYGEVFNGVANGELMGALLTCAGIGLFMGAMGKSSQVPLHIWLPDAMEGPTPVSALMHAATMVAAGVFMMVRLFPIMSPDALVFAAYIGGITALFASIIAITQNDIKKVLAYSTVSQLGYMIMSVGTGAYIAAFFHLVTHAAFKANLFYGSGSVIHAMHHALHKKHDHSTDPQDMRNMGGLKSKMPITYRAMLIGTLAISGVPFFSGFLSKDAILAGTLSFATHNPVHFLLPIFGFGAALITAFYMFRLIFLTFHNEPQRPDLIDDIHESPWEMATPLVVLSGLSFFIFFTLPYFNPFSDQGWFMDIIRAQDSLVAGTLSAHEIAEGIHHSHIPAMILSLLVAGTGIYLAWQMYLKKGIDPKRISERFKTPYLLSYNKFYIDEIYSRYLYTPVLKLSEQIAFLDWEIYDKYFINGFGRATDFLARISGRIDYEGIDQGVVDSFGRNTQRVGKMLRSIQTGKLQAYMLFALMGVIVIMVIQVI</sequence>
<dbReference type="NCBIfam" id="TIGR01974">
    <property type="entry name" value="NDH_I_L"/>
    <property type="match status" value="1"/>
</dbReference>
<protein>
    <recommendedName>
        <fullName evidence="9">NADH:quinone oxidoreductase/Mrp antiporter membrane subunit domain-containing protein</fullName>
    </recommendedName>
</protein>
<dbReference type="GO" id="GO:0042773">
    <property type="term" value="P:ATP synthesis coupled electron transport"/>
    <property type="evidence" value="ECO:0007669"/>
    <property type="project" value="InterPro"/>
</dbReference>
<dbReference type="PANTHER" id="PTHR42829">
    <property type="entry name" value="NADH-UBIQUINONE OXIDOREDUCTASE CHAIN 5"/>
    <property type="match status" value="1"/>
</dbReference>
<dbReference type="GO" id="GO:0003954">
    <property type="term" value="F:NADH dehydrogenase activity"/>
    <property type="evidence" value="ECO:0007669"/>
    <property type="project" value="TreeGrafter"/>
</dbReference>